<dbReference type="SMART" id="SM00245">
    <property type="entry name" value="TSPc"/>
    <property type="match status" value="1"/>
</dbReference>
<name>A0A1T5CES8_9SPHN</name>
<protein>
    <submittedName>
        <fullName evidence="3">Tricorn protease C1 domain-containing protein</fullName>
    </submittedName>
</protein>
<feature type="signal peptide" evidence="1">
    <location>
        <begin position="1"/>
        <end position="23"/>
    </location>
</feature>
<dbReference type="GO" id="GO:0008236">
    <property type="term" value="F:serine-type peptidase activity"/>
    <property type="evidence" value="ECO:0007669"/>
    <property type="project" value="InterPro"/>
</dbReference>
<evidence type="ECO:0000259" key="2">
    <source>
        <dbReference type="SMART" id="SM00245"/>
    </source>
</evidence>
<dbReference type="GO" id="GO:0004175">
    <property type="term" value="F:endopeptidase activity"/>
    <property type="evidence" value="ECO:0007669"/>
    <property type="project" value="TreeGrafter"/>
</dbReference>
<feature type="domain" description="Tail specific protease" evidence="2">
    <location>
        <begin position="94"/>
        <end position="282"/>
    </location>
</feature>
<dbReference type="GO" id="GO:0006508">
    <property type="term" value="P:proteolysis"/>
    <property type="evidence" value="ECO:0007669"/>
    <property type="project" value="UniProtKB-KW"/>
</dbReference>
<dbReference type="SUPFAM" id="SSF52096">
    <property type="entry name" value="ClpP/crotonase"/>
    <property type="match status" value="1"/>
</dbReference>
<dbReference type="EMBL" id="FUYM01000004">
    <property type="protein sequence ID" value="SKB57995.1"/>
    <property type="molecule type" value="Genomic_DNA"/>
</dbReference>
<keyword evidence="3" id="KW-0378">Hydrolase</keyword>
<dbReference type="STRING" id="439228.SAMN06295920_10420"/>
<evidence type="ECO:0000256" key="1">
    <source>
        <dbReference type="SAM" id="SignalP"/>
    </source>
</evidence>
<dbReference type="PANTHER" id="PTHR32060:SF30">
    <property type="entry name" value="CARBOXY-TERMINAL PROCESSING PROTEASE CTPA"/>
    <property type="match status" value="1"/>
</dbReference>
<dbReference type="InterPro" id="IPR028204">
    <property type="entry name" value="Tricorn_C1"/>
</dbReference>
<dbReference type="Proteomes" id="UP000189818">
    <property type="component" value="Unassembled WGS sequence"/>
</dbReference>
<gene>
    <name evidence="3" type="ORF">SAMN06295920_10420</name>
</gene>
<organism evidence="3 4">
    <name type="scientific">Rhizorhabdus histidinilytica</name>
    <dbReference type="NCBI Taxonomy" id="439228"/>
    <lineage>
        <taxon>Bacteria</taxon>
        <taxon>Pseudomonadati</taxon>
        <taxon>Pseudomonadota</taxon>
        <taxon>Alphaproteobacteria</taxon>
        <taxon>Sphingomonadales</taxon>
        <taxon>Sphingomonadaceae</taxon>
        <taxon>Rhizorhabdus</taxon>
    </lineage>
</organism>
<keyword evidence="4" id="KW-1185">Reference proteome</keyword>
<dbReference type="RefSeq" id="WP_079647943.1">
    <property type="nucleotide sequence ID" value="NZ_FUYM01000004.1"/>
</dbReference>
<dbReference type="CDD" id="cd07562">
    <property type="entry name" value="Peptidase_S41_TRI"/>
    <property type="match status" value="1"/>
</dbReference>
<dbReference type="Pfam" id="PF14684">
    <property type="entry name" value="Tricorn_C1"/>
    <property type="match status" value="1"/>
</dbReference>
<feature type="chain" id="PRO_5011961979" evidence="1">
    <location>
        <begin position="24"/>
        <end position="309"/>
    </location>
</feature>
<dbReference type="GO" id="GO:0030288">
    <property type="term" value="C:outer membrane-bounded periplasmic space"/>
    <property type="evidence" value="ECO:0007669"/>
    <property type="project" value="TreeGrafter"/>
</dbReference>
<dbReference type="OrthoDB" id="9758793at2"/>
<dbReference type="Gene3D" id="3.90.226.10">
    <property type="entry name" value="2-enoyl-CoA Hydratase, Chain A, domain 1"/>
    <property type="match status" value="1"/>
</dbReference>
<dbReference type="Pfam" id="PF03572">
    <property type="entry name" value="Peptidase_S41"/>
    <property type="match status" value="1"/>
</dbReference>
<dbReference type="GO" id="GO:0007165">
    <property type="term" value="P:signal transduction"/>
    <property type="evidence" value="ECO:0007669"/>
    <property type="project" value="TreeGrafter"/>
</dbReference>
<reference evidence="4" key="1">
    <citation type="submission" date="2017-02" db="EMBL/GenBank/DDBJ databases">
        <authorList>
            <person name="Varghese N."/>
            <person name="Submissions S."/>
        </authorList>
    </citation>
    <scope>NUCLEOTIDE SEQUENCE [LARGE SCALE GENOMIC DNA]</scope>
    <source>
        <strain evidence="4">UM2</strain>
    </source>
</reference>
<accession>A0A1T5CES8</accession>
<keyword evidence="3" id="KW-0645">Protease</keyword>
<dbReference type="InterPro" id="IPR005151">
    <property type="entry name" value="Tail-specific_protease"/>
</dbReference>
<dbReference type="PANTHER" id="PTHR32060">
    <property type="entry name" value="TAIL-SPECIFIC PROTEASE"/>
    <property type="match status" value="1"/>
</dbReference>
<proteinExistence type="predicted"/>
<evidence type="ECO:0000313" key="3">
    <source>
        <dbReference type="EMBL" id="SKB57995.1"/>
    </source>
</evidence>
<evidence type="ECO:0000313" key="4">
    <source>
        <dbReference type="Proteomes" id="UP000189818"/>
    </source>
</evidence>
<dbReference type="Gene3D" id="3.30.750.44">
    <property type="match status" value="1"/>
</dbReference>
<dbReference type="InterPro" id="IPR029045">
    <property type="entry name" value="ClpP/crotonase-like_dom_sf"/>
</dbReference>
<sequence>MRALPRLALLASLFVAANGPVLARETPLNERVFDRAWELVADRYWDPKMGGNDWGQIRDRFYPQAIAAGSEKQLYAVINRMLDQLDDSHVYATSPSELARLKEPPEDGDEPAARRMVRLDGGLLLLAFDQFDPGDDRWIRRAIAETPDLRGVILDLRNNSGGRDDVLDRIAGTFTRERRVLVRLSGKRDIEEKTRGSGANAYLGPLAVIVGPDTASAAEILAYFLDENGAFTIGQRSAGAVTGGVDHGLPGGGRITIAEYDVRTASGKRLEGDGFTPRYRVSVAKKPNDLALAKAIALLKGAGSREARP</sequence>
<dbReference type="AlphaFoldDB" id="A0A1T5CES8"/>
<keyword evidence="1" id="KW-0732">Signal</keyword>